<dbReference type="eggNOG" id="COG4995">
    <property type="taxonomic scope" value="Bacteria"/>
</dbReference>
<name>F8C7Q3_MYXFH</name>
<dbReference type="eggNOG" id="COG0457">
    <property type="taxonomic scope" value="Bacteria"/>
</dbReference>
<dbReference type="InterPro" id="IPR024983">
    <property type="entry name" value="CHAT_dom"/>
</dbReference>
<dbReference type="EMBL" id="CP002830">
    <property type="protein sequence ID" value="AEI65654.1"/>
    <property type="molecule type" value="Genomic_DNA"/>
</dbReference>
<reference evidence="3 4" key="1">
    <citation type="journal article" date="2011" name="J. Bacteriol.">
        <title>Genome sequence of the halotolerant marine bacterium Myxococcus fulvus HW-1.</title>
        <authorList>
            <person name="Li Z.F."/>
            <person name="Li X."/>
            <person name="Liu H."/>
            <person name="Liu X."/>
            <person name="Han K."/>
            <person name="Wu Z.H."/>
            <person name="Hu W."/>
            <person name="Li F.F."/>
            <person name="Li Y.Z."/>
        </authorList>
    </citation>
    <scope>NUCLEOTIDE SEQUENCE [LARGE SCALE GENOMIC DNA]</scope>
    <source>
        <strain evidence="4">ATCC BAA-855 / HW-1</strain>
    </source>
</reference>
<proteinExistence type="predicted"/>
<accession>F8C7Q3</accession>
<dbReference type="Pfam" id="PF12770">
    <property type="entry name" value="CHAT"/>
    <property type="match status" value="1"/>
</dbReference>
<evidence type="ECO:0000256" key="1">
    <source>
        <dbReference type="SAM" id="Phobius"/>
    </source>
</evidence>
<dbReference type="AlphaFoldDB" id="F8C7Q3"/>
<dbReference type="SUPFAM" id="SSF48452">
    <property type="entry name" value="TPR-like"/>
    <property type="match status" value="1"/>
</dbReference>
<dbReference type="InterPro" id="IPR011990">
    <property type="entry name" value="TPR-like_helical_dom_sf"/>
</dbReference>
<evidence type="ECO:0000259" key="2">
    <source>
        <dbReference type="Pfam" id="PF12770"/>
    </source>
</evidence>
<dbReference type="KEGG" id="mfu:LILAB_18760"/>
<sequence>MLLVCPATAFSEAPSRPQPPTLESCQERFAAWPDGRDAAMCFYQCAQEASAREAVTRALTALEARHPDQGWLPLVLGHVRMLSSHKAAEAPYRRAAETFHRLRQAEGEVLAAINLRAILLAQGRAEEARQWTRRVVEVASTSGLPDLRARALMVEASHLYEVELDLGRAFRVLKRAEPLVFPEGTEGMKKQYLSVMGTVSERLGRLDEASDINARLVELTRSTGDLFLEAHGRFTLANLALRRLEREHVLSDRGRALALARQALAAAERTGNTTLVARAARLTADLLGDSPEEHREADVLLARCLALPETPESQELRLSCLWTRAERRAGVDPAGAIQDSEASLRLASERNDPLYLALALRGRGTVAYRTQPLPEALAHAERAVDALEALRQTQSDASSQAELFATWARDYHRLAGWTLEAGGATGRAHTLSPRAALSRTFAVSERLRARTLLDALVASRALVDAEDTPERRAQRSEVQSRLVAVQRRLLDPLLTGAGRDAALKELQELERRERDLRPVPRQGALEFASLDAVEQGLEEDEALLVFLVGDDVDLTGTSAGGAWVLVVTRAGTRVHRIPERTRLAAAATLFSGLVERRDGSELGAAVALHAQLLGPALAGLPATVRRLLLVPDGPLHDLPFAALREHREGAPLVARYELGVVPSASLWRHWRGDAPPTLGGEALVLADPEWVLGHGESRSASAARSGIFEEAALLGALPEARREGFGVEEALRDTHMAPRLWVGPEASERALKDADLSRVRVLHMAAHAVVDAEAPERSALVLTPGTEEEDGILQPREISRLRLNGALVVLSACSSASGAVLPGEGVLSLSRAFFEAGARAVVASLWPLRDAEAADLMERFYRHLATGMSVSAALRAAQLEASDAGLPPAAWAGLVVLGDAGLVATAPREEAAPLSGLDPALLMAAALVVLLALGFIARGRWRGGRAPAATRGAAARRR</sequence>
<dbReference type="Gene3D" id="1.25.40.10">
    <property type="entry name" value="Tetratricopeptide repeat domain"/>
    <property type="match status" value="1"/>
</dbReference>
<gene>
    <name evidence="3" type="ordered locus">LILAB_18760</name>
</gene>
<evidence type="ECO:0000313" key="4">
    <source>
        <dbReference type="Proteomes" id="UP000000488"/>
    </source>
</evidence>
<feature type="transmembrane region" description="Helical" evidence="1">
    <location>
        <begin position="920"/>
        <end position="937"/>
    </location>
</feature>
<keyword evidence="1" id="KW-1133">Transmembrane helix</keyword>
<dbReference type="PANTHER" id="PTHR10098">
    <property type="entry name" value="RAPSYN-RELATED"/>
    <property type="match status" value="1"/>
</dbReference>
<dbReference type="HOGENOM" id="CLU_303809_0_0_7"/>
<organism evidence="3 4">
    <name type="scientific">Myxococcus fulvus (strain ATCC BAA-855 / HW-1)</name>
    <dbReference type="NCBI Taxonomy" id="483219"/>
    <lineage>
        <taxon>Bacteria</taxon>
        <taxon>Pseudomonadati</taxon>
        <taxon>Myxococcota</taxon>
        <taxon>Myxococcia</taxon>
        <taxon>Myxococcales</taxon>
        <taxon>Cystobacterineae</taxon>
        <taxon>Myxococcaceae</taxon>
        <taxon>Myxococcus</taxon>
    </lineage>
</organism>
<keyword evidence="1" id="KW-0812">Transmembrane</keyword>
<protein>
    <recommendedName>
        <fullName evidence="2">CHAT domain-containing protein</fullName>
    </recommendedName>
</protein>
<evidence type="ECO:0000313" key="3">
    <source>
        <dbReference type="EMBL" id="AEI65654.1"/>
    </source>
</evidence>
<keyword evidence="1" id="KW-0472">Membrane</keyword>
<feature type="domain" description="CHAT" evidence="2">
    <location>
        <begin position="605"/>
        <end position="899"/>
    </location>
</feature>
<dbReference type="STRING" id="483219.LILAB_18760"/>
<dbReference type="Proteomes" id="UP000000488">
    <property type="component" value="Chromosome"/>
</dbReference>